<dbReference type="Gene3D" id="4.10.240.10">
    <property type="entry name" value="Zn(2)-C6 fungal-type DNA-binding domain"/>
    <property type="match status" value="1"/>
</dbReference>
<organism evidence="4 5">
    <name type="scientific">Immersiella caudata</name>
    <dbReference type="NCBI Taxonomy" id="314043"/>
    <lineage>
        <taxon>Eukaryota</taxon>
        <taxon>Fungi</taxon>
        <taxon>Dikarya</taxon>
        <taxon>Ascomycota</taxon>
        <taxon>Pezizomycotina</taxon>
        <taxon>Sordariomycetes</taxon>
        <taxon>Sordariomycetidae</taxon>
        <taxon>Sordariales</taxon>
        <taxon>Lasiosphaeriaceae</taxon>
        <taxon>Immersiella</taxon>
    </lineage>
</organism>
<dbReference type="GO" id="GO:0000981">
    <property type="term" value="F:DNA-binding transcription factor activity, RNA polymerase II-specific"/>
    <property type="evidence" value="ECO:0007669"/>
    <property type="project" value="InterPro"/>
</dbReference>
<dbReference type="PANTHER" id="PTHR47256">
    <property type="entry name" value="ZN(II)2CYS6 TRANSCRIPTION FACTOR (EUROFUNG)-RELATED"/>
    <property type="match status" value="1"/>
</dbReference>
<evidence type="ECO:0000256" key="1">
    <source>
        <dbReference type="ARBA" id="ARBA00023242"/>
    </source>
</evidence>
<evidence type="ECO:0000313" key="4">
    <source>
        <dbReference type="EMBL" id="KAK0627058.1"/>
    </source>
</evidence>
<dbReference type="InterPro" id="IPR001138">
    <property type="entry name" value="Zn2Cys6_DnaBD"/>
</dbReference>
<feature type="compositionally biased region" description="Low complexity" evidence="2">
    <location>
        <begin position="14"/>
        <end position="26"/>
    </location>
</feature>
<dbReference type="GO" id="GO:0008270">
    <property type="term" value="F:zinc ion binding"/>
    <property type="evidence" value="ECO:0007669"/>
    <property type="project" value="InterPro"/>
</dbReference>
<keyword evidence="1" id="KW-0539">Nucleus</keyword>
<dbReference type="Proteomes" id="UP001175000">
    <property type="component" value="Unassembled WGS sequence"/>
</dbReference>
<keyword evidence="5" id="KW-1185">Reference proteome</keyword>
<evidence type="ECO:0000313" key="5">
    <source>
        <dbReference type="Proteomes" id="UP001175000"/>
    </source>
</evidence>
<dbReference type="PROSITE" id="PS50048">
    <property type="entry name" value="ZN2_CY6_FUNGAL_2"/>
    <property type="match status" value="1"/>
</dbReference>
<feature type="region of interest" description="Disordered" evidence="2">
    <location>
        <begin position="165"/>
        <end position="186"/>
    </location>
</feature>
<feature type="domain" description="Zn(2)-C6 fungal-type" evidence="3">
    <location>
        <begin position="38"/>
        <end position="68"/>
    </location>
</feature>
<evidence type="ECO:0000259" key="3">
    <source>
        <dbReference type="PROSITE" id="PS50048"/>
    </source>
</evidence>
<dbReference type="SUPFAM" id="SSF57701">
    <property type="entry name" value="Zn2/Cys6 DNA-binding domain"/>
    <property type="match status" value="1"/>
</dbReference>
<dbReference type="InterPro" id="IPR053187">
    <property type="entry name" value="Notoamide_regulator"/>
</dbReference>
<dbReference type="EMBL" id="JAULSU010000002">
    <property type="protein sequence ID" value="KAK0627058.1"/>
    <property type="molecule type" value="Genomic_DNA"/>
</dbReference>
<dbReference type="AlphaFoldDB" id="A0AA39X4B2"/>
<comment type="caution">
    <text evidence="4">The sequence shown here is derived from an EMBL/GenBank/DDBJ whole genome shotgun (WGS) entry which is preliminary data.</text>
</comment>
<dbReference type="Pfam" id="PF00172">
    <property type="entry name" value="Zn_clus"/>
    <property type="match status" value="1"/>
</dbReference>
<feature type="region of interest" description="Disordered" evidence="2">
    <location>
        <begin position="10"/>
        <end position="39"/>
    </location>
</feature>
<sequence>MEPFKYRLLLPAQRPRSSPGNSGPSRELAKKRTATSAPCKPCREHKIKCDGFRPVCRPCSHRSRDCAWVQPPGEKVEALKRKYTELKEEMESISTAYETLVSLFEIIKSRDEADAAAVYQRLRQGAEPEAVLDLVREAELLLQLQHEVLICPPLLKGDAVRLARPDANGKPPRPLPSAHAVGQSEA</sequence>
<reference evidence="4" key="1">
    <citation type="submission" date="2023-06" db="EMBL/GenBank/DDBJ databases">
        <title>Genome-scale phylogeny and comparative genomics of the fungal order Sordariales.</title>
        <authorList>
            <consortium name="Lawrence Berkeley National Laboratory"/>
            <person name="Hensen N."/>
            <person name="Bonometti L."/>
            <person name="Westerberg I."/>
            <person name="Brannstrom I.O."/>
            <person name="Guillou S."/>
            <person name="Cros-Aarteil S."/>
            <person name="Calhoun S."/>
            <person name="Haridas S."/>
            <person name="Kuo A."/>
            <person name="Mondo S."/>
            <person name="Pangilinan J."/>
            <person name="Riley R."/>
            <person name="Labutti K."/>
            <person name="Andreopoulos B."/>
            <person name="Lipzen A."/>
            <person name="Chen C."/>
            <person name="Yanf M."/>
            <person name="Daum C."/>
            <person name="Ng V."/>
            <person name="Clum A."/>
            <person name="Steindorff A."/>
            <person name="Ohm R."/>
            <person name="Martin F."/>
            <person name="Silar P."/>
            <person name="Natvig D."/>
            <person name="Lalanne C."/>
            <person name="Gautier V."/>
            <person name="Ament-Velasquez S.L."/>
            <person name="Kruys A."/>
            <person name="Hutchinson M.I."/>
            <person name="Powell A.J."/>
            <person name="Barry K."/>
            <person name="Miller A.N."/>
            <person name="Grigoriev I.V."/>
            <person name="Debuchy R."/>
            <person name="Gladieux P."/>
            <person name="Thoren M.H."/>
            <person name="Johannesson H."/>
        </authorList>
    </citation>
    <scope>NUCLEOTIDE SEQUENCE</scope>
    <source>
        <strain evidence="4">CBS 606.72</strain>
    </source>
</reference>
<dbReference type="InterPro" id="IPR036864">
    <property type="entry name" value="Zn2-C6_fun-type_DNA-bd_sf"/>
</dbReference>
<gene>
    <name evidence="4" type="ORF">B0T14DRAFT_126330</name>
</gene>
<proteinExistence type="predicted"/>
<evidence type="ECO:0000256" key="2">
    <source>
        <dbReference type="SAM" id="MobiDB-lite"/>
    </source>
</evidence>
<accession>A0AA39X4B2</accession>
<name>A0AA39X4B2_9PEZI</name>
<dbReference type="CDD" id="cd00067">
    <property type="entry name" value="GAL4"/>
    <property type="match status" value="1"/>
</dbReference>
<dbReference type="PANTHER" id="PTHR47256:SF1">
    <property type="entry name" value="ZN(II)2CYS6 TRANSCRIPTION FACTOR (EUROFUNG)"/>
    <property type="match status" value="1"/>
</dbReference>
<dbReference type="PROSITE" id="PS00463">
    <property type="entry name" value="ZN2_CY6_FUNGAL_1"/>
    <property type="match status" value="1"/>
</dbReference>
<protein>
    <recommendedName>
        <fullName evidence="3">Zn(2)-C6 fungal-type domain-containing protein</fullName>
    </recommendedName>
</protein>
<dbReference type="SMART" id="SM00066">
    <property type="entry name" value="GAL4"/>
    <property type="match status" value="1"/>
</dbReference>